<dbReference type="InterPro" id="IPR036095">
    <property type="entry name" value="PTS_EIIB-like_sf"/>
</dbReference>
<dbReference type="SUPFAM" id="SSF52794">
    <property type="entry name" value="PTS system IIB component-like"/>
    <property type="match status" value="1"/>
</dbReference>
<name>A0A227J4D4_VIBPH</name>
<protein>
    <recommendedName>
        <fullName evidence="3">PTS EIIB type-2 domain-containing protein</fullName>
    </recommendedName>
</protein>
<evidence type="ECO:0000259" key="3">
    <source>
        <dbReference type="PROSITE" id="PS51099"/>
    </source>
</evidence>
<feature type="non-terminal residue" evidence="4">
    <location>
        <position position="38"/>
    </location>
</feature>
<dbReference type="Pfam" id="PF02302">
    <property type="entry name" value="PTS_IIB"/>
    <property type="match status" value="1"/>
</dbReference>
<organism evidence="4 5">
    <name type="scientific">Vibrio parahaemolyticus</name>
    <dbReference type="NCBI Taxonomy" id="670"/>
    <lineage>
        <taxon>Bacteria</taxon>
        <taxon>Pseudomonadati</taxon>
        <taxon>Pseudomonadota</taxon>
        <taxon>Gammaproteobacteria</taxon>
        <taxon>Vibrionales</taxon>
        <taxon>Vibrionaceae</taxon>
        <taxon>Vibrio</taxon>
    </lineage>
</organism>
<evidence type="ECO:0000256" key="2">
    <source>
        <dbReference type="ARBA" id="ARBA00022683"/>
    </source>
</evidence>
<evidence type="ECO:0000313" key="4">
    <source>
        <dbReference type="EMBL" id="OXE29963.1"/>
    </source>
</evidence>
<dbReference type="InterPro" id="IPR013011">
    <property type="entry name" value="PTS_EIIB_2"/>
</dbReference>
<dbReference type="EMBL" id="NIXT01002700">
    <property type="protein sequence ID" value="OXE29963.1"/>
    <property type="molecule type" value="Genomic_DNA"/>
</dbReference>
<dbReference type="InterPro" id="IPR003501">
    <property type="entry name" value="PTS_EIIB_2/3"/>
</dbReference>
<gene>
    <name evidence="4" type="ORF">CA163_25840</name>
</gene>
<evidence type="ECO:0000313" key="5">
    <source>
        <dbReference type="Proteomes" id="UP000214596"/>
    </source>
</evidence>
<keyword evidence="1" id="KW-0808">Transferase</keyword>
<sequence>MNIAIITACPSGVANSILAAGLLEQAVAKLGWNAKIEC</sequence>
<proteinExistence type="predicted"/>
<keyword evidence="2" id="KW-0598">Phosphotransferase system</keyword>
<comment type="caution">
    <text evidence="4">The sequence shown here is derived from an EMBL/GenBank/DDBJ whole genome shotgun (WGS) entry which is preliminary data.</text>
</comment>
<dbReference type="AlphaFoldDB" id="A0A227J4D4"/>
<feature type="domain" description="PTS EIIB type-2" evidence="3">
    <location>
        <begin position="1"/>
        <end position="38"/>
    </location>
</feature>
<reference evidence="4 5" key="1">
    <citation type="journal article" date="2017" name="Appl. Environ. Microbiol.">
        <title>Parallel evolution of two clades of a major Atlantic endemic Vibrio parahaemolyticus pathogen lineage by independent acquisition of related pathogenicity islands.</title>
        <authorList>
            <person name="Xu F."/>
            <person name="Gonzalez-Escalona N."/>
            <person name="Drees K.P."/>
            <person name="Sebra R.P."/>
            <person name="Cooper V.S."/>
            <person name="Jones S.H."/>
            <person name="Whistler C.A."/>
        </authorList>
    </citation>
    <scope>NUCLEOTIDE SEQUENCE [LARGE SCALE GENOMIC DNA]</scope>
    <source>
        <strain evidence="4 5">MAVP-3</strain>
    </source>
</reference>
<dbReference type="GO" id="GO:0009401">
    <property type="term" value="P:phosphoenolpyruvate-dependent sugar phosphotransferase system"/>
    <property type="evidence" value="ECO:0007669"/>
    <property type="project" value="UniProtKB-KW"/>
</dbReference>
<evidence type="ECO:0000256" key="1">
    <source>
        <dbReference type="ARBA" id="ARBA00022679"/>
    </source>
</evidence>
<dbReference type="PROSITE" id="PS51099">
    <property type="entry name" value="PTS_EIIB_TYPE_2"/>
    <property type="match status" value="1"/>
</dbReference>
<accession>A0A227J4D4</accession>
<dbReference type="Gene3D" id="3.40.50.2300">
    <property type="match status" value="1"/>
</dbReference>
<dbReference type="GO" id="GO:0008982">
    <property type="term" value="F:protein-N(PI)-phosphohistidine-sugar phosphotransferase activity"/>
    <property type="evidence" value="ECO:0007669"/>
    <property type="project" value="InterPro"/>
</dbReference>
<dbReference type="Proteomes" id="UP000214596">
    <property type="component" value="Unassembled WGS sequence"/>
</dbReference>